<comment type="caution">
    <text evidence="1">The sequence shown here is derived from an EMBL/GenBank/DDBJ whole genome shotgun (WGS) entry which is preliminary data.</text>
</comment>
<protein>
    <submittedName>
        <fullName evidence="1">5488_t:CDS:1</fullName>
    </submittedName>
</protein>
<name>A0A9N9CZ42_9GLOM</name>
<sequence length="93" mass="11150">GSSFMRLDKQLQEEPMTLQNMLKEIFFEITKRLVPGISNFYEKQKINDWLKKNITIKFPHWINEYNLEHGLLVTSNRLLHSEKKAIEFLCKPK</sequence>
<proteinExistence type="predicted"/>
<evidence type="ECO:0000313" key="2">
    <source>
        <dbReference type="Proteomes" id="UP000789405"/>
    </source>
</evidence>
<dbReference type="EMBL" id="CAJVPY010004340">
    <property type="protein sequence ID" value="CAG8616452.1"/>
    <property type="molecule type" value="Genomic_DNA"/>
</dbReference>
<dbReference type="Proteomes" id="UP000789405">
    <property type="component" value="Unassembled WGS sequence"/>
</dbReference>
<dbReference type="AlphaFoldDB" id="A0A9N9CZ42"/>
<accession>A0A9N9CZ42</accession>
<evidence type="ECO:0000313" key="1">
    <source>
        <dbReference type="EMBL" id="CAG8616452.1"/>
    </source>
</evidence>
<gene>
    <name evidence="1" type="ORF">DERYTH_LOCUS8412</name>
</gene>
<keyword evidence="2" id="KW-1185">Reference proteome</keyword>
<organism evidence="1 2">
    <name type="scientific">Dentiscutata erythropus</name>
    <dbReference type="NCBI Taxonomy" id="1348616"/>
    <lineage>
        <taxon>Eukaryota</taxon>
        <taxon>Fungi</taxon>
        <taxon>Fungi incertae sedis</taxon>
        <taxon>Mucoromycota</taxon>
        <taxon>Glomeromycotina</taxon>
        <taxon>Glomeromycetes</taxon>
        <taxon>Diversisporales</taxon>
        <taxon>Gigasporaceae</taxon>
        <taxon>Dentiscutata</taxon>
    </lineage>
</organism>
<feature type="non-terminal residue" evidence="1">
    <location>
        <position position="1"/>
    </location>
</feature>
<reference evidence="1" key="1">
    <citation type="submission" date="2021-06" db="EMBL/GenBank/DDBJ databases">
        <authorList>
            <person name="Kallberg Y."/>
            <person name="Tangrot J."/>
            <person name="Rosling A."/>
        </authorList>
    </citation>
    <scope>NUCLEOTIDE SEQUENCE</scope>
    <source>
        <strain evidence="1">MA453B</strain>
    </source>
</reference>